<keyword evidence="1" id="KW-0732">Signal</keyword>
<evidence type="ECO:0000313" key="3">
    <source>
        <dbReference type="Proteomes" id="UP000632858"/>
    </source>
</evidence>
<protein>
    <submittedName>
        <fullName evidence="2">Uncharacterized protein</fullName>
    </submittedName>
</protein>
<feature type="chain" id="PRO_5038077079" evidence="1">
    <location>
        <begin position="21"/>
        <end position="161"/>
    </location>
</feature>
<reference evidence="2" key="2">
    <citation type="submission" date="2020-09" db="EMBL/GenBank/DDBJ databases">
        <authorList>
            <person name="Sun Q."/>
            <person name="Zhou Y."/>
        </authorList>
    </citation>
    <scope>NUCLEOTIDE SEQUENCE</scope>
    <source>
        <strain evidence="2">CGMCC 1.12726</strain>
    </source>
</reference>
<reference evidence="2" key="1">
    <citation type="journal article" date="2014" name="Int. J. Syst. Evol. Microbiol.">
        <title>Complete genome sequence of Corynebacterium casei LMG S-19264T (=DSM 44701T), isolated from a smear-ripened cheese.</title>
        <authorList>
            <consortium name="US DOE Joint Genome Institute (JGI-PGF)"/>
            <person name="Walter F."/>
            <person name="Albersmeier A."/>
            <person name="Kalinowski J."/>
            <person name="Ruckert C."/>
        </authorList>
    </citation>
    <scope>NUCLEOTIDE SEQUENCE</scope>
    <source>
        <strain evidence="2">CGMCC 1.12726</strain>
    </source>
</reference>
<organism evidence="2 3">
    <name type="scientific">Arenimonas maotaiensis</name>
    <dbReference type="NCBI Taxonomy" id="1446479"/>
    <lineage>
        <taxon>Bacteria</taxon>
        <taxon>Pseudomonadati</taxon>
        <taxon>Pseudomonadota</taxon>
        <taxon>Gammaproteobacteria</taxon>
        <taxon>Lysobacterales</taxon>
        <taxon>Lysobacteraceae</taxon>
        <taxon>Arenimonas</taxon>
    </lineage>
</organism>
<keyword evidence="3" id="KW-1185">Reference proteome</keyword>
<gene>
    <name evidence="2" type="ORF">GCM10010960_16710</name>
</gene>
<comment type="caution">
    <text evidence="2">The sequence shown here is derived from an EMBL/GenBank/DDBJ whole genome shotgun (WGS) entry which is preliminary data.</text>
</comment>
<dbReference type="AlphaFoldDB" id="A0A917CTM8"/>
<evidence type="ECO:0000313" key="2">
    <source>
        <dbReference type="EMBL" id="GGF95712.1"/>
    </source>
</evidence>
<dbReference type="Proteomes" id="UP000632858">
    <property type="component" value="Unassembled WGS sequence"/>
</dbReference>
<feature type="signal peptide" evidence="1">
    <location>
        <begin position="1"/>
        <end position="20"/>
    </location>
</feature>
<dbReference type="RefSeq" id="WP_188449881.1">
    <property type="nucleotide sequence ID" value="NZ_BMFO01000003.1"/>
</dbReference>
<sequence>MKPVLPVLSVLFLSAALAVAATDARASDASVKSRLDARGMKYEIDGDGDYKVTYNYAKEGRTQLVFVSGGTEEVGGFRIREVFSPAGRVEKDDIDGAKALELLAESRKNKLGSWEIAGDVLYFVAKLPDDLDAKELESVMDIVAETADNMELEISGDRDDL</sequence>
<proteinExistence type="predicted"/>
<accession>A0A917CTM8</accession>
<dbReference type="EMBL" id="BMFO01000003">
    <property type="protein sequence ID" value="GGF95712.1"/>
    <property type="molecule type" value="Genomic_DNA"/>
</dbReference>
<evidence type="ECO:0000256" key="1">
    <source>
        <dbReference type="SAM" id="SignalP"/>
    </source>
</evidence>
<name>A0A917CTM8_9GAMM</name>